<reference evidence="8 9" key="1">
    <citation type="journal article" date="2013" name="Plant Cell">
        <title>The transition from a phytopathogenic smut ancestor to an anamorphic biocontrol agent deciphered by comparative whole-genome analysis.</title>
        <authorList>
            <person name="Lefebvre F."/>
            <person name="Joly D.L."/>
            <person name="Labbe C."/>
            <person name="Teichmann B."/>
            <person name="Linning R."/>
            <person name="Belzile F."/>
            <person name="Bakkeren G."/>
            <person name="Belanger R.R."/>
        </authorList>
    </citation>
    <scope>NUCLEOTIDE SEQUENCE [LARGE SCALE GENOMIC DNA]</scope>
    <source>
        <strain evidence="8 9">PF-1</strain>
    </source>
</reference>
<feature type="compositionally biased region" description="Polar residues" evidence="5">
    <location>
        <begin position="533"/>
        <end position="548"/>
    </location>
</feature>
<dbReference type="GO" id="GO:0005886">
    <property type="term" value="C:plasma membrane"/>
    <property type="evidence" value="ECO:0007669"/>
    <property type="project" value="TreeGrafter"/>
</dbReference>
<dbReference type="RefSeq" id="XP_007878726.1">
    <property type="nucleotide sequence ID" value="XM_007880535.1"/>
</dbReference>
<feature type="transmembrane region" description="Helical" evidence="6">
    <location>
        <begin position="159"/>
        <end position="183"/>
    </location>
</feature>
<dbReference type="HOGENOM" id="CLU_281991_0_0_1"/>
<feature type="region of interest" description="Disordered" evidence="5">
    <location>
        <begin position="243"/>
        <end position="289"/>
    </location>
</feature>
<dbReference type="AlphaFoldDB" id="A0A061H9E9"/>
<feature type="transmembrane region" description="Helical" evidence="6">
    <location>
        <begin position="604"/>
        <end position="621"/>
    </location>
</feature>
<comment type="subcellular location">
    <subcellularLocation>
        <location evidence="1">Membrane</location>
        <topology evidence="1">Multi-pass membrane protein</topology>
    </subcellularLocation>
</comment>
<feature type="transmembrane region" description="Helical" evidence="6">
    <location>
        <begin position="952"/>
        <end position="970"/>
    </location>
</feature>
<feature type="transmembrane region" description="Helical" evidence="6">
    <location>
        <begin position="1087"/>
        <end position="1109"/>
    </location>
</feature>
<evidence type="ECO:0000313" key="8">
    <source>
        <dbReference type="EMBL" id="EPQ29263.1"/>
    </source>
</evidence>
<evidence type="ECO:0000259" key="7">
    <source>
        <dbReference type="PROSITE" id="PS50850"/>
    </source>
</evidence>
<name>A0A061H9E9_9BASI</name>
<feature type="transmembrane region" description="Helical" evidence="6">
    <location>
        <begin position="674"/>
        <end position="692"/>
    </location>
</feature>
<feature type="region of interest" description="Disordered" evidence="5">
    <location>
        <begin position="318"/>
        <end position="396"/>
    </location>
</feature>
<keyword evidence="3 6" id="KW-1133">Transmembrane helix</keyword>
<dbReference type="OrthoDB" id="2241241at2759"/>
<dbReference type="InterPro" id="IPR025187">
    <property type="entry name" value="DUF4112"/>
</dbReference>
<dbReference type="InterPro" id="IPR020846">
    <property type="entry name" value="MFS_dom"/>
</dbReference>
<feature type="transmembrane region" description="Helical" evidence="6">
    <location>
        <begin position="133"/>
        <end position="153"/>
    </location>
</feature>
<evidence type="ECO:0000256" key="5">
    <source>
        <dbReference type="SAM" id="MobiDB-lite"/>
    </source>
</evidence>
<feature type="compositionally biased region" description="Basic residues" evidence="5">
    <location>
        <begin position="1147"/>
        <end position="1167"/>
    </location>
</feature>
<evidence type="ECO:0000256" key="1">
    <source>
        <dbReference type="ARBA" id="ARBA00004141"/>
    </source>
</evidence>
<dbReference type="PROSITE" id="PS50850">
    <property type="entry name" value="MFS"/>
    <property type="match status" value="1"/>
</dbReference>
<feature type="compositionally biased region" description="Basic and acidic residues" evidence="5">
    <location>
        <begin position="1206"/>
        <end position="1223"/>
    </location>
</feature>
<dbReference type="eggNOG" id="KOG0254">
    <property type="taxonomic scope" value="Eukaryota"/>
</dbReference>
<dbReference type="SUPFAM" id="SSF103473">
    <property type="entry name" value="MFS general substrate transporter"/>
    <property type="match status" value="1"/>
</dbReference>
<dbReference type="GeneID" id="19317130"/>
<keyword evidence="2 6" id="KW-0812">Transmembrane</keyword>
<feature type="transmembrane region" description="Helical" evidence="6">
    <location>
        <begin position="880"/>
        <end position="903"/>
    </location>
</feature>
<dbReference type="GO" id="GO:0022857">
    <property type="term" value="F:transmembrane transporter activity"/>
    <property type="evidence" value="ECO:0007669"/>
    <property type="project" value="InterPro"/>
</dbReference>
<dbReference type="Pfam" id="PF13430">
    <property type="entry name" value="DUF4112"/>
    <property type="match status" value="1"/>
</dbReference>
<dbReference type="PANTHER" id="PTHR23501:SF87">
    <property type="entry name" value="SIDEROPHORE IRON TRANSPORTER 2"/>
    <property type="match status" value="1"/>
</dbReference>
<dbReference type="KEGG" id="pfp:PFL1_03018"/>
<feature type="compositionally biased region" description="Low complexity" evidence="5">
    <location>
        <begin position="481"/>
        <end position="492"/>
    </location>
</feature>
<feature type="transmembrane region" description="Helical" evidence="6">
    <location>
        <begin position="731"/>
        <end position="751"/>
    </location>
</feature>
<protein>
    <recommendedName>
        <fullName evidence="7">Major facilitator superfamily (MFS) profile domain-containing protein</fullName>
    </recommendedName>
</protein>
<proteinExistence type="predicted"/>
<feature type="transmembrane region" description="Helical" evidence="6">
    <location>
        <begin position="763"/>
        <end position="784"/>
    </location>
</feature>
<feature type="transmembrane region" description="Helical" evidence="6">
    <location>
        <begin position="976"/>
        <end position="998"/>
    </location>
</feature>
<dbReference type="Gene3D" id="1.20.1250.20">
    <property type="entry name" value="MFS general substrate transporter like domains"/>
    <property type="match status" value="2"/>
</dbReference>
<feature type="compositionally biased region" description="Acidic residues" evidence="5">
    <location>
        <begin position="1192"/>
        <end position="1205"/>
    </location>
</feature>
<feature type="compositionally biased region" description="Basic and acidic residues" evidence="5">
    <location>
        <begin position="422"/>
        <end position="447"/>
    </location>
</feature>
<evidence type="ECO:0000256" key="2">
    <source>
        <dbReference type="ARBA" id="ARBA00022692"/>
    </source>
</evidence>
<organism evidence="8 9">
    <name type="scientific">Pseudozyma flocculosa PF-1</name>
    <dbReference type="NCBI Taxonomy" id="1277687"/>
    <lineage>
        <taxon>Eukaryota</taxon>
        <taxon>Fungi</taxon>
        <taxon>Dikarya</taxon>
        <taxon>Basidiomycota</taxon>
        <taxon>Ustilaginomycotina</taxon>
        <taxon>Ustilaginomycetes</taxon>
        <taxon>Ustilaginales</taxon>
        <taxon>Ustilaginaceae</taxon>
        <taxon>Pseudozyma</taxon>
    </lineage>
</organism>
<dbReference type="InterPro" id="IPR036259">
    <property type="entry name" value="MFS_trans_sf"/>
</dbReference>
<dbReference type="Pfam" id="PF07690">
    <property type="entry name" value="MFS_1"/>
    <property type="match status" value="2"/>
</dbReference>
<feature type="region of interest" description="Disordered" evidence="5">
    <location>
        <begin position="1126"/>
        <end position="1223"/>
    </location>
</feature>
<sequence>MSFVKAPLRYLFNKSVEAAFNTSASSPASSTAGPSVVDADTQSDDAAFYRQHQPGFSQNPASRHAHNAVGGRFKPQYTAPLHHPHDDAEAQRLYNHIRTVAWYLDALPLLGKGLPFNLGVDSILGFIPGLGDYLGLLLGVYQIYLCSLFGLPIQVLAWMVLNVIIDCFLGLIPLVGDLLDVAFKANLRNLKFFEDHLRQTRGKCGAGHFYLEFPSNGSFIPARDRGQRSGGWFSWLTGKVPQRQEGSTQARSTATAAYSMPADTSSAYRRRAGPSPAAGQSASWSDGPPAVPLALPRSLATQVDDALAEAHARTDIGIGAELSPTNEESSAEAQAKDEVEGYSIPDAPVEQSNTSQHATEPQALAPGRLRSAPSFESLEVEEPQGASRRLHSPGASAVMATSPGVVCPTASIDAEWFVSTSPEERKGSAMREGTQQRHRDRYDSVSDAGFRSEDDYLAGTSPESVAVHRRGHDPFLDLGVGSARSSLSQSRRAGSRSDATQASGLRAASSSKKQCPSAPDLSDDFKSGGKAPQRSSSQQGRRNVSWHESLSRPRSKQQHHNPFFEQDEEQGDADTVTARSSSGLASRRDRRAAETRAQWRRRRTMYFVVYSAIFCVAYITSLDANTGYLYLNFACSEYGALASFSTVAIVQQMIFAVAKPPIAKLSDVFGRAEAYVLSLVLYVSGYAIVASTRSLRSLIGGICLQSAGNTGVQVLQSIIIADTTTAKWRGLVIGIVNLPYLINFAVAGPLVDAVMRNGSWRLGYAMWTVLVPLAATPLLVTLAVGQRRARRAGLATRNPLTGKGWTEAARELARELDAVGLLLFTGGWMLILLPLTLAGHGERSEGVPPVLLFVVGAALLAGFCWWETKATAPILPYQFLANRAVICVCVVGILDFASFYISWTFLSAFIQILKGWDQTRTGYFATTQNVTSTVTGIVVGSLMAMTRRFKTLLVGGLVIRLVGVSMMIRYRNADDSTWMLVLCQLLQGIGGGSIAITMQVAVQVTVRHSDVAIVTALELLTTEIGAAMGSATAGWMLKSYLPAALAAHLPGMEREELDAVYGSLQAALKYPIGSAERSGIIAAWVQVMRYLCITATLALLPALFFGIAIPDTHLPDVHGAAAAGSVGATGAGGASSHNHHSGGSYHARTKRSSRSTSRSRSRSRTGHAHAASHSASVSPALTRETRSSWLDGDGDGDGVDDEQNVDETRGTRKEADERRPLLA</sequence>
<dbReference type="Proteomes" id="UP000053664">
    <property type="component" value="Unassembled WGS sequence"/>
</dbReference>
<evidence type="ECO:0000313" key="9">
    <source>
        <dbReference type="Proteomes" id="UP000053664"/>
    </source>
</evidence>
<dbReference type="EMBL" id="KE361631">
    <property type="protein sequence ID" value="EPQ29263.1"/>
    <property type="molecule type" value="Genomic_DNA"/>
</dbReference>
<gene>
    <name evidence="8" type="ORF">PFL1_03018</name>
</gene>
<feature type="compositionally biased region" description="Polar residues" evidence="5">
    <location>
        <begin position="350"/>
        <end position="359"/>
    </location>
</feature>
<feature type="compositionally biased region" description="Polar residues" evidence="5">
    <location>
        <begin position="244"/>
        <end position="267"/>
    </location>
</feature>
<feature type="region of interest" description="Disordered" evidence="5">
    <location>
        <begin position="420"/>
        <end position="447"/>
    </location>
</feature>
<feature type="compositionally biased region" description="Polar residues" evidence="5">
    <location>
        <begin position="498"/>
        <end position="514"/>
    </location>
</feature>
<feature type="domain" description="Major facilitator superfamily (MFS) profile" evidence="7">
    <location>
        <begin position="609"/>
        <end position="1113"/>
    </location>
</feature>
<dbReference type="PANTHER" id="PTHR23501">
    <property type="entry name" value="MAJOR FACILITATOR SUPERFAMILY"/>
    <property type="match status" value="1"/>
</dbReference>
<evidence type="ECO:0000256" key="3">
    <source>
        <dbReference type="ARBA" id="ARBA00022989"/>
    </source>
</evidence>
<feature type="transmembrane region" description="Helical" evidence="6">
    <location>
        <begin position="923"/>
        <end position="945"/>
    </location>
</feature>
<keyword evidence="4 6" id="KW-0472">Membrane</keyword>
<feature type="transmembrane region" description="Helical" evidence="6">
    <location>
        <begin position="818"/>
        <end position="838"/>
    </location>
</feature>
<feature type="compositionally biased region" description="Low complexity" evidence="5">
    <location>
        <begin position="273"/>
        <end position="285"/>
    </location>
</feature>
<dbReference type="InterPro" id="IPR011701">
    <property type="entry name" value="MFS"/>
</dbReference>
<feature type="transmembrane region" description="Helical" evidence="6">
    <location>
        <begin position="850"/>
        <end position="868"/>
    </location>
</feature>
<evidence type="ECO:0000256" key="4">
    <source>
        <dbReference type="ARBA" id="ARBA00023136"/>
    </source>
</evidence>
<feature type="compositionally biased region" description="Polar residues" evidence="5">
    <location>
        <begin position="323"/>
        <end position="332"/>
    </location>
</feature>
<accession>A0A061H9E9</accession>
<feature type="region of interest" description="Disordered" evidence="5">
    <location>
        <begin position="480"/>
        <end position="595"/>
    </location>
</feature>
<evidence type="ECO:0000256" key="6">
    <source>
        <dbReference type="SAM" id="Phobius"/>
    </source>
</evidence>